<sequence length="289" mass="31866">MNSLLLSLLGCSTICYAYEGVEWLFGKRHNGDKYYLSPAASDRGQSFSMMQAHEGVGPFESSGRILIGYRSKPVKPVGTATVYVVPEGKPQRRYTVAVNSGLKRSPCFSEIVTLSGAGVDGRVLEDLNEMCENYEFDLLQARDDPNVSGRYFGAISPERTLEVDLKNSVPVNASVSGIESSTLLFMPVEGRFLFVKLADSNEPRMVLPKRGDSDDQERGSKRIGWLNLDEWDTAATSKPEMRMRRSSPLSSSYDADDENNLAAATVKSLIGSHADEIIKMAMPGCTRRR</sequence>
<feature type="chain" id="PRO_5029693040" evidence="1">
    <location>
        <begin position="18"/>
        <end position="289"/>
    </location>
</feature>
<name>A0A7J6PGM4_PEROL</name>
<feature type="signal peptide" evidence="1">
    <location>
        <begin position="1"/>
        <end position="17"/>
    </location>
</feature>
<evidence type="ECO:0000256" key="1">
    <source>
        <dbReference type="SAM" id="SignalP"/>
    </source>
</evidence>
<dbReference type="OrthoDB" id="10318533at2759"/>
<evidence type="ECO:0000313" key="2">
    <source>
        <dbReference type="EMBL" id="KAF4694640.1"/>
    </source>
</evidence>
<evidence type="ECO:0000313" key="3">
    <source>
        <dbReference type="Proteomes" id="UP000541610"/>
    </source>
</evidence>
<gene>
    <name evidence="2" type="ORF">FOZ60_007606</name>
</gene>
<keyword evidence="1" id="KW-0732">Signal</keyword>
<dbReference type="Proteomes" id="UP000541610">
    <property type="component" value="Unassembled WGS sequence"/>
</dbReference>
<accession>A0A7J6PGM4</accession>
<comment type="caution">
    <text evidence="2">The sequence shown here is derived from an EMBL/GenBank/DDBJ whole genome shotgun (WGS) entry which is preliminary data.</text>
</comment>
<reference evidence="2 3" key="1">
    <citation type="submission" date="2020-04" db="EMBL/GenBank/DDBJ databases">
        <title>Perkinsus olseni comparative genomics.</title>
        <authorList>
            <person name="Bogema D.R."/>
        </authorList>
    </citation>
    <scope>NUCLEOTIDE SEQUENCE [LARGE SCALE GENOMIC DNA]</scope>
    <source>
        <strain evidence="2">00978-12</strain>
    </source>
</reference>
<dbReference type="AlphaFoldDB" id="A0A7J6PGM4"/>
<dbReference type="EMBL" id="JABANP010000030">
    <property type="protein sequence ID" value="KAF4694640.1"/>
    <property type="molecule type" value="Genomic_DNA"/>
</dbReference>
<proteinExistence type="predicted"/>
<organism evidence="2 3">
    <name type="scientific">Perkinsus olseni</name>
    <name type="common">Perkinsus atlanticus</name>
    <dbReference type="NCBI Taxonomy" id="32597"/>
    <lineage>
        <taxon>Eukaryota</taxon>
        <taxon>Sar</taxon>
        <taxon>Alveolata</taxon>
        <taxon>Perkinsozoa</taxon>
        <taxon>Perkinsea</taxon>
        <taxon>Perkinsida</taxon>
        <taxon>Perkinsidae</taxon>
        <taxon>Perkinsus</taxon>
    </lineage>
</organism>
<protein>
    <submittedName>
        <fullName evidence="2">Uncharacterized protein</fullName>
    </submittedName>
</protein>